<dbReference type="Gene3D" id="3.40.30.10">
    <property type="entry name" value="Glutaredoxin"/>
    <property type="match status" value="1"/>
</dbReference>
<proteinExistence type="inferred from homology"/>
<evidence type="ECO:0000256" key="3">
    <source>
        <dbReference type="ARBA" id="ARBA00022723"/>
    </source>
</evidence>
<sequence>MVIIEKKRGLNMKTIKGNFVFDKEENREKINEFKKFIEKNKDRKGPLMPILQEAQSIFGYLPDEMMELISNKLNIPLAEVYGVATFYSQFTFVPKGKTDIHICLGTACYVKGAADILNEFEQRLGIKKGETTPDGKFSISETRCLGNCGAAPVVEINGEQVEHFTKDDVSKVLEENK</sequence>
<dbReference type="Proteomes" id="UP000003821">
    <property type="component" value="Unassembled WGS sequence"/>
</dbReference>
<dbReference type="InterPro" id="IPR042128">
    <property type="entry name" value="NuoE_dom"/>
</dbReference>
<dbReference type="PIRSF" id="PIRSF000216">
    <property type="entry name" value="NADH_DH_24kDa"/>
    <property type="match status" value="1"/>
</dbReference>
<dbReference type="AlphaFoldDB" id="C7HSD2"/>
<dbReference type="HOGENOM" id="CLU_054362_2_1_9"/>
<feature type="binding site" evidence="7">
    <location>
        <position position="103"/>
    </location>
    <ligand>
        <name>[2Fe-2S] cluster</name>
        <dbReference type="ChEBI" id="CHEBI:190135"/>
    </ligand>
</feature>
<evidence type="ECO:0000313" key="9">
    <source>
        <dbReference type="Proteomes" id="UP000003821"/>
    </source>
</evidence>
<dbReference type="InterPro" id="IPR002023">
    <property type="entry name" value="NuoE-like"/>
</dbReference>
<dbReference type="PANTHER" id="PTHR43342:SF2">
    <property type="entry name" value="POTENTIAL NAD-REDUCING HYDROGENASE SUBUNIT"/>
    <property type="match status" value="1"/>
</dbReference>
<protein>
    <submittedName>
        <fullName evidence="8">Respiratory-chain NADH dehydrogenase 24 Kd subunit</fullName>
        <ecNumber evidence="8">1.6.5.11</ecNumber>
    </submittedName>
</protein>
<dbReference type="CDD" id="cd03064">
    <property type="entry name" value="TRX_Fd_NuoE"/>
    <property type="match status" value="1"/>
</dbReference>
<dbReference type="InterPro" id="IPR028431">
    <property type="entry name" value="NADP_DH_HndA-like"/>
</dbReference>
<dbReference type="NCBIfam" id="NF005722">
    <property type="entry name" value="PRK07539.1-2"/>
    <property type="match status" value="1"/>
</dbReference>
<feature type="binding site" evidence="7">
    <location>
        <position position="144"/>
    </location>
    <ligand>
        <name>[2Fe-2S] cluster</name>
        <dbReference type="ChEBI" id="CHEBI:190135"/>
    </ligand>
</feature>
<evidence type="ECO:0000256" key="4">
    <source>
        <dbReference type="ARBA" id="ARBA00023004"/>
    </source>
</evidence>
<dbReference type="InterPro" id="IPR041921">
    <property type="entry name" value="NuoE_N"/>
</dbReference>
<dbReference type="Gene3D" id="1.10.10.1590">
    <property type="entry name" value="NADH-quinone oxidoreductase subunit E"/>
    <property type="match status" value="1"/>
</dbReference>
<dbReference type="EMBL" id="ACXU01000004">
    <property type="protein sequence ID" value="EEU13482.1"/>
    <property type="molecule type" value="Genomic_DNA"/>
</dbReference>
<comment type="caution">
    <text evidence="8">The sequence shown here is derived from an EMBL/GenBank/DDBJ whole genome shotgun (WGS) entry which is preliminary data.</text>
</comment>
<keyword evidence="5 7" id="KW-0411">Iron-sulfur</keyword>
<dbReference type="EC" id="1.6.5.11" evidence="8"/>
<dbReference type="FunFam" id="1.10.10.1590:FF:000001">
    <property type="entry name" value="NADH-quinone oxidoreductase subunit E"/>
    <property type="match status" value="1"/>
</dbReference>
<name>C7HSD2_9FIRM</name>
<evidence type="ECO:0000256" key="6">
    <source>
        <dbReference type="ARBA" id="ARBA00034078"/>
    </source>
</evidence>
<dbReference type="GO" id="GO:0016491">
    <property type="term" value="F:oxidoreductase activity"/>
    <property type="evidence" value="ECO:0007669"/>
    <property type="project" value="UniProtKB-KW"/>
</dbReference>
<evidence type="ECO:0000256" key="7">
    <source>
        <dbReference type="PIRSR" id="PIRSR000216-1"/>
    </source>
</evidence>
<dbReference type="PROSITE" id="PS01099">
    <property type="entry name" value="COMPLEX1_24K"/>
    <property type="match status" value="1"/>
</dbReference>
<keyword evidence="9" id="KW-1185">Reference proteome</keyword>
<keyword evidence="3 7" id="KW-0479">Metal-binding</keyword>
<keyword evidence="2 7" id="KW-0001">2Fe-2S</keyword>
<dbReference type="SUPFAM" id="SSF52833">
    <property type="entry name" value="Thioredoxin-like"/>
    <property type="match status" value="1"/>
</dbReference>
<feature type="binding site" evidence="7">
    <location>
        <position position="148"/>
    </location>
    <ligand>
        <name>[2Fe-2S] cluster</name>
        <dbReference type="ChEBI" id="CHEBI:190135"/>
    </ligand>
</feature>
<keyword evidence="4 7" id="KW-0408">Iron</keyword>
<comment type="similarity">
    <text evidence="1">Belongs to the complex I 24 kDa subunit family.</text>
</comment>
<dbReference type="Pfam" id="PF01257">
    <property type="entry name" value="2Fe-2S_thioredx"/>
    <property type="match status" value="1"/>
</dbReference>
<dbReference type="GO" id="GO:0051537">
    <property type="term" value="F:2 iron, 2 sulfur cluster binding"/>
    <property type="evidence" value="ECO:0007669"/>
    <property type="project" value="UniProtKB-KW"/>
</dbReference>
<dbReference type="eggNOG" id="COG1905">
    <property type="taxonomic scope" value="Bacteria"/>
</dbReference>
<comment type="cofactor">
    <cofactor evidence="7">
        <name>[2Fe-2S] cluster</name>
        <dbReference type="ChEBI" id="CHEBI:190135"/>
    </cofactor>
    <text evidence="7">Binds 1 [2Fe-2S] cluster.</text>
</comment>
<dbReference type="PANTHER" id="PTHR43342">
    <property type="entry name" value="NADH-QUINONE OXIDOREDUCTASE, E SUBUNIT"/>
    <property type="match status" value="1"/>
</dbReference>
<evidence type="ECO:0000313" key="8">
    <source>
        <dbReference type="EMBL" id="EEU13482.1"/>
    </source>
</evidence>
<organism evidence="8 9">
    <name type="scientific">Anaerococcus vaginalis ATCC 51170</name>
    <dbReference type="NCBI Taxonomy" id="655811"/>
    <lineage>
        <taxon>Bacteria</taxon>
        <taxon>Bacillati</taxon>
        <taxon>Bacillota</taxon>
        <taxon>Tissierellia</taxon>
        <taxon>Tissierellales</taxon>
        <taxon>Peptoniphilaceae</taxon>
        <taxon>Anaerococcus</taxon>
    </lineage>
</organism>
<keyword evidence="8" id="KW-0560">Oxidoreductase</keyword>
<comment type="cofactor">
    <cofactor evidence="6">
        <name>[2Fe-2S] cluster</name>
        <dbReference type="ChEBI" id="CHEBI:190135"/>
    </cofactor>
</comment>
<dbReference type="InterPro" id="IPR036249">
    <property type="entry name" value="Thioredoxin-like_sf"/>
</dbReference>
<evidence type="ECO:0000256" key="2">
    <source>
        <dbReference type="ARBA" id="ARBA00022714"/>
    </source>
</evidence>
<evidence type="ECO:0000256" key="5">
    <source>
        <dbReference type="ARBA" id="ARBA00023014"/>
    </source>
</evidence>
<evidence type="ECO:0000256" key="1">
    <source>
        <dbReference type="ARBA" id="ARBA00010643"/>
    </source>
</evidence>
<gene>
    <name evidence="8" type="primary">nuoE</name>
    <name evidence="8" type="ORF">HMPREF0078_0181</name>
</gene>
<accession>C7HSD2</accession>
<reference evidence="8 9" key="1">
    <citation type="submission" date="2009-08" db="EMBL/GenBank/DDBJ databases">
        <authorList>
            <person name="Muzny D."/>
            <person name="Qin X."/>
            <person name="Deng J."/>
            <person name="Jiang H."/>
            <person name="Liu Y."/>
            <person name="Qu J."/>
            <person name="Song X.-Z."/>
            <person name="Zhang L."/>
            <person name="Thornton R."/>
            <person name="Coyle M."/>
            <person name="Francisco L."/>
            <person name="Jackson L."/>
            <person name="Javaid M."/>
            <person name="Korchina V."/>
            <person name="Kovar C."/>
            <person name="Mata R."/>
            <person name="Mathew T."/>
            <person name="Ngo R."/>
            <person name="Nguyen L."/>
            <person name="Nguyen N."/>
            <person name="Okwuonu G."/>
            <person name="Ongeri F."/>
            <person name="Pham C."/>
            <person name="Simmons D."/>
            <person name="Wilczek-Boney K."/>
            <person name="Hale W."/>
            <person name="Jakkamsetti A."/>
            <person name="Pham P."/>
            <person name="Ruth R."/>
            <person name="San Lucas F."/>
            <person name="Warren J."/>
            <person name="Zhang J."/>
            <person name="Zhao Z."/>
            <person name="Zhou C."/>
            <person name="Zhu D."/>
            <person name="Lee S."/>
            <person name="Bess C."/>
            <person name="Blankenburg K."/>
            <person name="Forbes L."/>
            <person name="Fu Q."/>
            <person name="Gubbala S."/>
            <person name="Hirani K."/>
            <person name="Jayaseelan J.C."/>
            <person name="Lara F."/>
            <person name="Munidasa M."/>
            <person name="Palculict T."/>
            <person name="Patil S."/>
            <person name="Pu L.-L."/>
            <person name="Saada N."/>
            <person name="Tang L."/>
            <person name="Weissenberger G."/>
            <person name="Zhu Y."/>
            <person name="Hemphill L."/>
            <person name="Shang Y."/>
            <person name="Youmans B."/>
            <person name="Ayvaz T."/>
            <person name="Ross M."/>
            <person name="Santibanez J."/>
            <person name="Aqrawi P."/>
            <person name="Gross S."/>
            <person name="Joshi V."/>
            <person name="Fowler G."/>
            <person name="Nazareth L."/>
            <person name="Reid J."/>
            <person name="Worley K."/>
            <person name="Petrosino J."/>
            <person name="Highlander S."/>
            <person name="Gibbs R."/>
            <person name="Gibbs R."/>
        </authorList>
    </citation>
    <scope>NUCLEOTIDE SEQUENCE [LARGE SCALE GENOMIC DNA]</scope>
    <source>
        <strain evidence="8 9">ATCC 51170</strain>
    </source>
</reference>
<feature type="binding site" evidence="7">
    <location>
        <position position="108"/>
    </location>
    <ligand>
        <name>[2Fe-2S] cluster</name>
        <dbReference type="ChEBI" id="CHEBI:190135"/>
    </ligand>
</feature>
<dbReference type="GO" id="GO:0046872">
    <property type="term" value="F:metal ion binding"/>
    <property type="evidence" value="ECO:0007669"/>
    <property type="project" value="UniProtKB-KW"/>
</dbReference>